<evidence type="ECO:0008006" key="17">
    <source>
        <dbReference type="Google" id="ProtNLM"/>
    </source>
</evidence>
<dbReference type="Proteomes" id="UP000235116">
    <property type="component" value="Chromosome"/>
</dbReference>
<dbReference type="InterPro" id="IPR037066">
    <property type="entry name" value="Plug_dom_sf"/>
</dbReference>
<dbReference type="Gene3D" id="2.40.170.20">
    <property type="entry name" value="TonB-dependent receptor, beta-barrel domain"/>
    <property type="match status" value="1"/>
</dbReference>
<dbReference type="GO" id="GO:0044718">
    <property type="term" value="P:siderophore transmembrane transport"/>
    <property type="evidence" value="ECO:0007669"/>
    <property type="project" value="TreeGrafter"/>
</dbReference>
<comment type="similarity">
    <text evidence="2">Belongs to the TonB-dependent receptor family. Hemoglobin/haptoglobin binding protein subfamily.</text>
</comment>
<evidence type="ECO:0000256" key="8">
    <source>
        <dbReference type="ARBA" id="ARBA00023136"/>
    </source>
</evidence>
<reference evidence="16" key="1">
    <citation type="submission" date="2017-08" db="EMBL/GenBank/DDBJ databases">
        <title>Direct submision.</title>
        <authorList>
            <person name="Kim S.-J."/>
            <person name="Rhee S.-K."/>
        </authorList>
    </citation>
    <scope>NUCLEOTIDE SEQUENCE [LARGE SCALE GENOMIC DNA]</scope>
    <source>
        <strain evidence="16">GI5</strain>
    </source>
</reference>
<keyword evidence="6" id="KW-0732">Signal</keyword>
<dbReference type="InterPro" id="IPR036942">
    <property type="entry name" value="Beta-barrel_TonB_sf"/>
</dbReference>
<evidence type="ECO:0000256" key="4">
    <source>
        <dbReference type="ARBA" id="ARBA00022452"/>
    </source>
</evidence>
<evidence type="ECO:0000256" key="9">
    <source>
        <dbReference type="ARBA" id="ARBA00023170"/>
    </source>
</evidence>
<keyword evidence="3 11" id="KW-0813">Transport</keyword>
<evidence type="ECO:0000256" key="2">
    <source>
        <dbReference type="ARBA" id="ARBA00008143"/>
    </source>
</evidence>
<proteinExistence type="inferred from homology"/>
<dbReference type="EMBL" id="CP022684">
    <property type="protein sequence ID" value="AUM13491.1"/>
    <property type="molecule type" value="Genomic_DNA"/>
</dbReference>
<dbReference type="InterPro" id="IPR000531">
    <property type="entry name" value="Beta-barrel_TonB"/>
</dbReference>
<organism evidence="15 16">
    <name type="scientific">Ketobacter alkanivorans</name>
    <dbReference type="NCBI Taxonomy" id="1917421"/>
    <lineage>
        <taxon>Bacteria</taxon>
        <taxon>Pseudomonadati</taxon>
        <taxon>Pseudomonadota</taxon>
        <taxon>Gammaproteobacteria</taxon>
        <taxon>Pseudomonadales</taxon>
        <taxon>Ketobacteraceae</taxon>
        <taxon>Ketobacter</taxon>
    </lineage>
</organism>
<dbReference type="Pfam" id="PF00593">
    <property type="entry name" value="TonB_dep_Rec_b-barrel"/>
    <property type="match status" value="1"/>
</dbReference>
<evidence type="ECO:0000313" key="15">
    <source>
        <dbReference type="EMBL" id="AUM13491.1"/>
    </source>
</evidence>
<dbReference type="KEGG" id="kak:Kalk_14135"/>
<evidence type="ECO:0000259" key="13">
    <source>
        <dbReference type="Pfam" id="PF00593"/>
    </source>
</evidence>
<sequence>MADRIARVGWQVTGLGFTRGALIWLVSCWCRAEPTDFFDLSLQELAEVKVTVASKQQERIADAPGSITSYSQRDIQELGYYNLADLANITPGYSSYTSIGENTLETRGQKASGFDNNRHLLLLDGIPINHIRAYSVQSDNHLPLYFAKQVDFLRGPASALYGVSAFYGVIDIEPLEQQTQGSHFSARASAGSQDGEKRLVSNYLFRNTVGSGGVRFGYYDKSASEDVVAGDAGHLNYDDQQSVFLYGSWQWDQGPLEGVRLGTLYLKKEGGLGDFWADYSSEDNEISWETLVTYVKYQTALTKALQFNSHLKYAYATEASTFYDATETVRSQYDYPFHSYEGQAELDWRLGSDSNLIAGVNYDTRYGESEWVEASGVSRLTPRTPDVDTLSLYTQFKTTLPLLEGTLITLGAREDKGEAGSDTYSKLSPRLAVVQRFTNHFNLKLMYGEALRGPSVKELGVNDEVRAENPAIDIADLQPEQVKTFEVAPVFQSNKWLLSLTYFETHTEEYLGRNWASLGEYVNSADDVDVRGWELEAQYHLNSNTKWFFNSSRAESKTSATHNLSDVPDAKANLGLMWGGVSGLPLSGSVVGRWVNEYSTPSGDGVGGFTVLDLNLNYMIAPSTSVGLQLRNLFGKEYYLPLAGTEHLPMPGASFLASIEYHPGRVD</sequence>
<dbReference type="RefSeq" id="WP_101894866.1">
    <property type="nucleotide sequence ID" value="NZ_CP022684.1"/>
</dbReference>
<feature type="domain" description="TonB-dependent receptor plug" evidence="14">
    <location>
        <begin position="61"/>
        <end position="169"/>
    </location>
</feature>
<evidence type="ECO:0000313" key="16">
    <source>
        <dbReference type="Proteomes" id="UP000235116"/>
    </source>
</evidence>
<name>A0A2K9LMY0_9GAMM</name>
<gene>
    <name evidence="15" type="ORF">Kalk_14135</name>
</gene>
<keyword evidence="4 11" id="KW-1134">Transmembrane beta strand</keyword>
<keyword evidence="7 12" id="KW-0798">TonB box</keyword>
<dbReference type="AlphaFoldDB" id="A0A2K9LMY0"/>
<feature type="domain" description="TonB-dependent receptor-like beta-barrel" evidence="13">
    <location>
        <begin position="234"/>
        <end position="633"/>
    </location>
</feature>
<evidence type="ECO:0000256" key="3">
    <source>
        <dbReference type="ARBA" id="ARBA00022448"/>
    </source>
</evidence>
<dbReference type="GO" id="GO:0009279">
    <property type="term" value="C:cell outer membrane"/>
    <property type="evidence" value="ECO:0007669"/>
    <property type="project" value="UniProtKB-SubCell"/>
</dbReference>
<dbReference type="OrthoDB" id="9764669at2"/>
<evidence type="ECO:0000256" key="12">
    <source>
        <dbReference type="RuleBase" id="RU003357"/>
    </source>
</evidence>
<dbReference type="PROSITE" id="PS52016">
    <property type="entry name" value="TONB_DEPENDENT_REC_3"/>
    <property type="match status" value="1"/>
</dbReference>
<protein>
    <recommendedName>
        <fullName evidence="17">TonB-dependent receptor plug domain-containing protein</fullName>
    </recommendedName>
</protein>
<evidence type="ECO:0000259" key="14">
    <source>
        <dbReference type="Pfam" id="PF07715"/>
    </source>
</evidence>
<dbReference type="GO" id="GO:0015344">
    <property type="term" value="F:siderophore uptake transmembrane transporter activity"/>
    <property type="evidence" value="ECO:0007669"/>
    <property type="project" value="TreeGrafter"/>
</dbReference>
<keyword evidence="8 11" id="KW-0472">Membrane</keyword>
<dbReference type="InterPro" id="IPR039426">
    <property type="entry name" value="TonB-dep_rcpt-like"/>
</dbReference>
<keyword evidence="16" id="KW-1185">Reference proteome</keyword>
<dbReference type="SUPFAM" id="SSF56935">
    <property type="entry name" value="Porins"/>
    <property type="match status" value="1"/>
</dbReference>
<accession>A0A2K9LMY0</accession>
<dbReference type="PANTHER" id="PTHR30069:SF29">
    <property type="entry name" value="HEMOGLOBIN AND HEMOGLOBIN-HAPTOGLOBIN-BINDING PROTEIN 1-RELATED"/>
    <property type="match status" value="1"/>
</dbReference>
<dbReference type="InterPro" id="IPR012910">
    <property type="entry name" value="Plug_dom"/>
</dbReference>
<evidence type="ECO:0000256" key="10">
    <source>
        <dbReference type="ARBA" id="ARBA00023237"/>
    </source>
</evidence>
<evidence type="ECO:0000256" key="11">
    <source>
        <dbReference type="PROSITE-ProRule" id="PRU01360"/>
    </source>
</evidence>
<evidence type="ECO:0000256" key="1">
    <source>
        <dbReference type="ARBA" id="ARBA00004571"/>
    </source>
</evidence>
<keyword evidence="9" id="KW-0675">Receptor</keyword>
<evidence type="ECO:0000256" key="7">
    <source>
        <dbReference type="ARBA" id="ARBA00023077"/>
    </source>
</evidence>
<comment type="subcellular location">
    <subcellularLocation>
        <location evidence="1 11">Cell outer membrane</location>
        <topology evidence="1 11">Multi-pass membrane protein</topology>
    </subcellularLocation>
</comment>
<evidence type="ECO:0000256" key="5">
    <source>
        <dbReference type="ARBA" id="ARBA00022692"/>
    </source>
</evidence>
<dbReference type="PANTHER" id="PTHR30069">
    <property type="entry name" value="TONB-DEPENDENT OUTER MEMBRANE RECEPTOR"/>
    <property type="match status" value="1"/>
</dbReference>
<keyword evidence="5 11" id="KW-0812">Transmembrane</keyword>
<evidence type="ECO:0000256" key="6">
    <source>
        <dbReference type="ARBA" id="ARBA00022729"/>
    </source>
</evidence>
<keyword evidence="10 11" id="KW-0998">Cell outer membrane</keyword>
<dbReference type="Pfam" id="PF07715">
    <property type="entry name" value="Plug"/>
    <property type="match status" value="1"/>
</dbReference>
<dbReference type="Gene3D" id="2.170.130.10">
    <property type="entry name" value="TonB-dependent receptor, plug domain"/>
    <property type="match status" value="1"/>
</dbReference>